<dbReference type="InterPro" id="IPR013815">
    <property type="entry name" value="ATP_grasp_subdomain_1"/>
</dbReference>
<dbReference type="InterPro" id="IPR000291">
    <property type="entry name" value="D-Ala_lig_Van_CS"/>
</dbReference>
<dbReference type="GO" id="GO:0071555">
    <property type="term" value="P:cell wall organization"/>
    <property type="evidence" value="ECO:0007669"/>
    <property type="project" value="UniProtKB-KW"/>
</dbReference>
<keyword evidence="5 16" id="KW-0547">Nucleotide-binding</keyword>
<evidence type="ECO:0000256" key="11">
    <source>
        <dbReference type="ARBA" id="ARBA00023316"/>
    </source>
</evidence>
<dbReference type="GO" id="GO:0005524">
    <property type="term" value="F:ATP binding"/>
    <property type="evidence" value="ECO:0007669"/>
    <property type="project" value="UniProtKB-UniRule"/>
</dbReference>
<dbReference type="HAMAP" id="MF_00047">
    <property type="entry name" value="Dala_Dala_lig"/>
    <property type="match status" value="1"/>
</dbReference>
<dbReference type="GO" id="GO:0005829">
    <property type="term" value="C:cytosol"/>
    <property type="evidence" value="ECO:0007669"/>
    <property type="project" value="TreeGrafter"/>
</dbReference>
<dbReference type="STRING" id="1245910.OY14_00965"/>
<protein>
    <recommendedName>
        <fullName evidence="13">D-alanine--D-alanine ligase</fullName>
        <ecNumber evidence="13">6.3.2.4</ecNumber>
    </recommendedName>
    <alternativeName>
        <fullName evidence="13">D-Ala-D-Ala ligase</fullName>
    </alternativeName>
    <alternativeName>
        <fullName evidence="13">D-alanylalanine synthetase</fullName>
    </alternativeName>
</protein>
<evidence type="ECO:0000256" key="1">
    <source>
        <dbReference type="ARBA" id="ARBA00001936"/>
    </source>
</evidence>
<reference evidence="18 19" key="1">
    <citation type="journal article" date="2015" name="Genome Announc.">
        <title>Genome Sequence of Borrelia chilensis VA1, a South American Member of the Lyme Borreliosis Group.</title>
        <authorList>
            <person name="Huang W."/>
            <person name="Ojaimi C."/>
            <person name="Fallon J.T."/>
            <person name="Travisany D."/>
            <person name="Maass A."/>
            <person name="Ivanova L."/>
            <person name="Tomova A."/>
            <person name="Gonzalez-Acuna D."/>
            <person name="Godfrey H.P."/>
            <person name="Cabello F.C."/>
        </authorList>
    </citation>
    <scope>NUCLEOTIDE SEQUENCE [LARGE SCALE GENOMIC DNA]</scope>
    <source>
        <strain evidence="18 19">VA1</strain>
    </source>
</reference>
<keyword evidence="8 13" id="KW-0133">Cell shape</keyword>
<dbReference type="PANTHER" id="PTHR23132:SF25">
    <property type="entry name" value="D-ALANINE--D-ALANINE LIGASE A"/>
    <property type="match status" value="1"/>
</dbReference>
<dbReference type="PANTHER" id="PTHR23132">
    <property type="entry name" value="D-ALANINE--D-ALANINE LIGASE"/>
    <property type="match status" value="1"/>
</dbReference>
<evidence type="ECO:0000256" key="6">
    <source>
        <dbReference type="ARBA" id="ARBA00022840"/>
    </source>
</evidence>
<dbReference type="Gene3D" id="3.30.470.20">
    <property type="entry name" value="ATP-grasp fold, B domain"/>
    <property type="match status" value="1"/>
</dbReference>
<dbReference type="PROSITE" id="PS00843">
    <property type="entry name" value="DALA_DALA_LIGASE_1"/>
    <property type="match status" value="1"/>
</dbReference>
<evidence type="ECO:0000256" key="5">
    <source>
        <dbReference type="ARBA" id="ARBA00022741"/>
    </source>
</evidence>
<evidence type="ECO:0000256" key="16">
    <source>
        <dbReference type="PROSITE-ProRule" id="PRU00409"/>
    </source>
</evidence>
<keyword evidence="3 13" id="KW-0436">Ligase</keyword>
<evidence type="ECO:0000256" key="15">
    <source>
        <dbReference type="PIRSR" id="PIRSR039102-3"/>
    </source>
</evidence>
<evidence type="ECO:0000256" key="13">
    <source>
        <dbReference type="HAMAP-Rule" id="MF_00047"/>
    </source>
</evidence>
<evidence type="ECO:0000256" key="3">
    <source>
        <dbReference type="ARBA" id="ARBA00022598"/>
    </source>
</evidence>
<name>A0A0A7UUS6_9SPIR</name>
<evidence type="ECO:0000256" key="12">
    <source>
        <dbReference type="ARBA" id="ARBA00047614"/>
    </source>
</evidence>
<feature type="active site" evidence="14">
    <location>
        <position position="322"/>
    </location>
</feature>
<comment type="similarity">
    <text evidence="2 13">Belongs to the D-alanine--D-alanine ligase family.</text>
</comment>
<keyword evidence="11 13" id="KW-0961">Cell wall biogenesis/degradation</keyword>
<evidence type="ECO:0000256" key="8">
    <source>
        <dbReference type="ARBA" id="ARBA00022960"/>
    </source>
</evidence>
<dbReference type="PIRSF" id="PIRSF039102">
    <property type="entry name" value="Ddl/VanB"/>
    <property type="match status" value="1"/>
</dbReference>
<comment type="catalytic activity">
    <reaction evidence="12 13">
        <text>2 D-alanine + ATP = D-alanyl-D-alanine + ADP + phosphate + H(+)</text>
        <dbReference type="Rhea" id="RHEA:11224"/>
        <dbReference type="ChEBI" id="CHEBI:15378"/>
        <dbReference type="ChEBI" id="CHEBI:30616"/>
        <dbReference type="ChEBI" id="CHEBI:43474"/>
        <dbReference type="ChEBI" id="CHEBI:57416"/>
        <dbReference type="ChEBI" id="CHEBI:57822"/>
        <dbReference type="ChEBI" id="CHEBI:456216"/>
        <dbReference type="EC" id="6.3.2.4"/>
    </reaction>
</comment>
<evidence type="ECO:0000256" key="4">
    <source>
        <dbReference type="ARBA" id="ARBA00022723"/>
    </source>
</evidence>
<dbReference type="InterPro" id="IPR016185">
    <property type="entry name" value="PreATP-grasp_dom_sf"/>
</dbReference>
<dbReference type="NCBIfam" id="TIGR01205">
    <property type="entry name" value="D_ala_D_alaTIGR"/>
    <property type="match status" value="1"/>
</dbReference>
<dbReference type="SUPFAM" id="SSF56059">
    <property type="entry name" value="Glutathione synthetase ATP-binding domain-like"/>
    <property type="match status" value="1"/>
</dbReference>
<feature type="active site" evidence="14">
    <location>
        <position position="15"/>
    </location>
</feature>
<proteinExistence type="inferred from homology"/>
<evidence type="ECO:0000313" key="18">
    <source>
        <dbReference type="EMBL" id="AJA90031.1"/>
    </source>
</evidence>
<dbReference type="KEGG" id="bchi:OY14_00965"/>
<dbReference type="InterPro" id="IPR011095">
    <property type="entry name" value="Dala_Dala_lig_C"/>
</dbReference>
<evidence type="ECO:0000256" key="7">
    <source>
        <dbReference type="ARBA" id="ARBA00022842"/>
    </source>
</evidence>
<evidence type="ECO:0000259" key="17">
    <source>
        <dbReference type="PROSITE" id="PS50975"/>
    </source>
</evidence>
<dbReference type="GO" id="GO:0009252">
    <property type="term" value="P:peptidoglycan biosynthetic process"/>
    <property type="evidence" value="ECO:0007669"/>
    <property type="project" value="UniProtKB-UniRule"/>
</dbReference>
<dbReference type="EC" id="6.3.2.4" evidence="13"/>
<dbReference type="EMBL" id="CP009910">
    <property type="protein sequence ID" value="AJA90031.1"/>
    <property type="molecule type" value="Genomic_DNA"/>
</dbReference>
<dbReference type="NCBIfam" id="NF002528">
    <property type="entry name" value="PRK01966.1-4"/>
    <property type="match status" value="1"/>
</dbReference>
<dbReference type="InterPro" id="IPR011761">
    <property type="entry name" value="ATP-grasp"/>
</dbReference>
<dbReference type="HOGENOM" id="CLU_039268_0_0_12"/>
<gene>
    <name evidence="13" type="primary">ddl</name>
    <name evidence="18" type="ORF">OY14_00965</name>
</gene>
<feature type="binding site" evidence="15">
    <location>
        <position position="311"/>
    </location>
    <ligand>
        <name>Mg(2+)</name>
        <dbReference type="ChEBI" id="CHEBI:18420"/>
        <label>2</label>
    </ligand>
</feature>
<feature type="active site" evidence="14">
    <location>
        <position position="183"/>
    </location>
</feature>
<evidence type="ECO:0000256" key="14">
    <source>
        <dbReference type="PIRSR" id="PIRSR039102-1"/>
    </source>
</evidence>
<dbReference type="Proteomes" id="UP000030940">
    <property type="component" value="Chromosome"/>
</dbReference>
<evidence type="ECO:0000256" key="9">
    <source>
        <dbReference type="ARBA" id="ARBA00022984"/>
    </source>
</evidence>
<dbReference type="GO" id="GO:0046872">
    <property type="term" value="F:metal ion binding"/>
    <property type="evidence" value="ECO:0007669"/>
    <property type="project" value="UniProtKB-KW"/>
</dbReference>
<dbReference type="InterPro" id="IPR011127">
    <property type="entry name" value="Dala_Dala_lig_N"/>
</dbReference>
<dbReference type="PROSITE" id="PS00844">
    <property type="entry name" value="DALA_DALA_LIGASE_2"/>
    <property type="match status" value="1"/>
</dbReference>
<keyword evidence="7 15" id="KW-0460">Magnesium</keyword>
<keyword evidence="6 16" id="KW-0067">ATP-binding</keyword>
<comment type="function">
    <text evidence="13">Cell wall formation.</text>
</comment>
<keyword evidence="9 13" id="KW-0573">Peptidoglycan synthesis</keyword>
<dbReference type="Pfam" id="PF01820">
    <property type="entry name" value="Dala_Dala_lig_N"/>
    <property type="match status" value="1"/>
</dbReference>
<keyword evidence="13" id="KW-0963">Cytoplasm</keyword>
<sequence length="361" mass="40726">MKKNLMLIFGGVSFEHEISCKSAYSIYLALLGLNKYNVYPVYIDKFTGIWYLLDSVSESPKPLNIDVLPTVSLLPGFGIFSNNKNLGIDVVFPVVHGRTGEDGAIQGILKVMDIPCVGAGILGSAISSNKYFCKLLLKSFNIPLVPFIGFRQYDYLLDKEDVKRNVKEVLGYPVIVKPAILGSSIGINVAYDENQIESFIDEALKYDLTIVIEKFIDAREIECSIIGNEKMKIFSPGEVVVQDFIFYDYDAKYSVMPGNSIIFNIPANLETNQLLTIKEYAFIAYKNLELRGMARVDFFVEKKSGAIYLNEINTIPGFTDISMFSKMCGHDGLQFKDLVDSLIDYAFQSYINRKKRINFEY</sequence>
<dbReference type="Pfam" id="PF07478">
    <property type="entry name" value="Dala_Dala_lig_C"/>
    <property type="match status" value="1"/>
</dbReference>
<dbReference type="GO" id="GO:0008716">
    <property type="term" value="F:D-alanine-D-alanine ligase activity"/>
    <property type="evidence" value="ECO:0007669"/>
    <property type="project" value="UniProtKB-UniRule"/>
</dbReference>
<dbReference type="SUPFAM" id="SSF52440">
    <property type="entry name" value="PreATP-grasp domain"/>
    <property type="match status" value="1"/>
</dbReference>
<keyword evidence="19" id="KW-1185">Reference proteome</keyword>
<evidence type="ECO:0000256" key="10">
    <source>
        <dbReference type="ARBA" id="ARBA00023211"/>
    </source>
</evidence>
<comment type="cofactor">
    <cofactor evidence="15">
        <name>Mg(2+)</name>
        <dbReference type="ChEBI" id="CHEBI:18420"/>
    </cofactor>
    <cofactor evidence="15">
        <name>Mn(2+)</name>
        <dbReference type="ChEBI" id="CHEBI:29035"/>
    </cofactor>
    <text evidence="15">Binds 2 magnesium or manganese ions per subunit.</text>
</comment>
<feature type="binding site" evidence="15">
    <location>
        <position position="297"/>
    </location>
    <ligand>
        <name>Mg(2+)</name>
        <dbReference type="ChEBI" id="CHEBI:18420"/>
        <label>1</label>
    </ligand>
</feature>
<evidence type="ECO:0000256" key="2">
    <source>
        <dbReference type="ARBA" id="ARBA00010871"/>
    </source>
</evidence>
<accession>A0A0A7UUS6</accession>
<feature type="domain" description="ATP-grasp" evidence="17">
    <location>
        <begin position="134"/>
        <end position="344"/>
    </location>
</feature>
<organism evidence="18 19">
    <name type="scientific">Borreliella chilensis</name>
    <dbReference type="NCBI Taxonomy" id="1245910"/>
    <lineage>
        <taxon>Bacteria</taxon>
        <taxon>Pseudomonadati</taxon>
        <taxon>Spirochaetota</taxon>
        <taxon>Spirochaetia</taxon>
        <taxon>Spirochaetales</taxon>
        <taxon>Borreliaceae</taxon>
        <taxon>Borreliella</taxon>
    </lineage>
</organism>
<dbReference type="InterPro" id="IPR005905">
    <property type="entry name" value="D_ala_D_ala"/>
</dbReference>
<comment type="cofactor">
    <cofactor evidence="1">
        <name>Mn(2+)</name>
        <dbReference type="ChEBI" id="CHEBI:29035"/>
    </cofactor>
</comment>
<comment type="subcellular location">
    <subcellularLocation>
        <location evidence="13">Cytoplasm</location>
    </subcellularLocation>
</comment>
<comment type="pathway">
    <text evidence="13">Cell wall biogenesis; peptidoglycan biosynthesis.</text>
</comment>
<dbReference type="PROSITE" id="PS50975">
    <property type="entry name" value="ATP_GRASP"/>
    <property type="match status" value="1"/>
</dbReference>
<keyword evidence="4 15" id="KW-0479">Metal-binding</keyword>
<dbReference type="NCBIfam" id="NF011168">
    <property type="entry name" value="PRK14570.1"/>
    <property type="match status" value="1"/>
</dbReference>
<evidence type="ECO:0000313" key="19">
    <source>
        <dbReference type="Proteomes" id="UP000030940"/>
    </source>
</evidence>
<dbReference type="Gene3D" id="3.30.1490.20">
    <property type="entry name" value="ATP-grasp fold, A domain"/>
    <property type="match status" value="1"/>
</dbReference>
<feature type="binding site" evidence="15">
    <location>
        <position position="313"/>
    </location>
    <ligand>
        <name>Mg(2+)</name>
        <dbReference type="ChEBI" id="CHEBI:18420"/>
        <label>2</label>
    </ligand>
</feature>
<dbReference type="Gene3D" id="3.40.50.20">
    <property type="match status" value="1"/>
</dbReference>
<feature type="binding site" evidence="15">
    <location>
        <position position="311"/>
    </location>
    <ligand>
        <name>Mg(2+)</name>
        <dbReference type="ChEBI" id="CHEBI:18420"/>
        <label>1</label>
    </ligand>
</feature>
<dbReference type="UniPathway" id="UPA00219"/>
<keyword evidence="10 15" id="KW-0464">Manganese</keyword>
<dbReference type="GO" id="GO:0008360">
    <property type="term" value="P:regulation of cell shape"/>
    <property type="evidence" value="ECO:0007669"/>
    <property type="project" value="UniProtKB-KW"/>
</dbReference>
<dbReference type="AlphaFoldDB" id="A0A0A7UUS6"/>